<evidence type="ECO:0000313" key="3">
    <source>
        <dbReference type="Proteomes" id="UP001186452"/>
    </source>
</evidence>
<gene>
    <name evidence="2" type="ORF">R2X38_04905</name>
</gene>
<proteinExistence type="predicted"/>
<keyword evidence="3" id="KW-1185">Reference proteome</keyword>
<name>A0ABU3ZE91_9GAMM</name>
<reference evidence="2 3" key="1">
    <citation type="submission" date="2023-10" db="EMBL/GenBank/DDBJ databases">
        <title>Marine bacteria isolated from horseshoe crab.</title>
        <authorList>
            <person name="Cheng T.H."/>
        </authorList>
    </citation>
    <scope>NUCLEOTIDE SEQUENCE [LARGE SCALE GENOMIC DNA]</scope>
    <source>
        <strain evidence="2 3">HSC6</strain>
    </source>
</reference>
<evidence type="ECO:0000256" key="1">
    <source>
        <dbReference type="SAM" id="SignalP"/>
    </source>
</evidence>
<accession>A0ABU3ZE91</accession>
<dbReference type="Proteomes" id="UP001186452">
    <property type="component" value="Unassembled WGS sequence"/>
</dbReference>
<dbReference type="EMBL" id="JAWJZI010000002">
    <property type="protein sequence ID" value="MDV5168338.1"/>
    <property type="molecule type" value="Genomic_DNA"/>
</dbReference>
<feature type="chain" id="PRO_5046511360" evidence="1">
    <location>
        <begin position="21"/>
        <end position="115"/>
    </location>
</feature>
<organism evidence="2 3">
    <name type="scientific">Photobacterium rosenbergii</name>
    <dbReference type="NCBI Taxonomy" id="294936"/>
    <lineage>
        <taxon>Bacteria</taxon>
        <taxon>Pseudomonadati</taxon>
        <taxon>Pseudomonadota</taxon>
        <taxon>Gammaproteobacteria</taxon>
        <taxon>Vibrionales</taxon>
        <taxon>Vibrionaceae</taxon>
        <taxon>Photobacterium</taxon>
    </lineage>
</organism>
<feature type="signal peptide" evidence="1">
    <location>
        <begin position="1"/>
        <end position="20"/>
    </location>
</feature>
<comment type="caution">
    <text evidence="2">The sequence shown here is derived from an EMBL/GenBank/DDBJ whole genome shotgun (WGS) entry which is preliminary data.</text>
</comment>
<evidence type="ECO:0000313" key="2">
    <source>
        <dbReference type="EMBL" id="MDV5168338.1"/>
    </source>
</evidence>
<protein>
    <submittedName>
        <fullName evidence="2">Uncharacterized protein</fullName>
    </submittedName>
</protein>
<sequence>MKFYNLLWSCALITAFAVNAAENSSPMKVKSIESRYSGAHALYGSSTIPDQGCTLKDRGIIVETDAGSKTMISVALSALVSGKQAIVQVSGCTMISPGHGVETAPKITKFHMLAE</sequence>
<keyword evidence="1" id="KW-0732">Signal</keyword>
<dbReference type="RefSeq" id="WP_317521035.1">
    <property type="nucleotide sequence ID" value="NZ_JAWJZI010000002.1"/>
</dbReference>